<protein>
    <recommendedName>
        <fullName evidence="3">Hemolysin</fullName>
    </recommendedName>
</protein>
<comment type="caution">
    <text evidence="1">The sequence shown here is derived from an EMBL/GenBank/DDBJ whole genome shotgun (WGS) entry which is preliminary data.</text>
</comment>
<reference evidence="2" key="1">
    <citation type="submission" date="2016-01" db="EMBL/GenBank/DDBJ databases">
        <authorList>
            <person name="Mitreva M."/>
            <person name="Pepin K.H."/>
            <person name="Mihindukulasuriya K.A."/>
            <person name="Fulton R."/>
            <person name="Fronick C."/>
            <person name="O'Laughlin M."/>
            <person name="Miner T."/>
            <person name="Herter B."/>
            <person name="Rosa B.A."/>
            <person name="Cordes M."/>
            <person name="Tomlinson C."/>
            <person name="Wollam A."/>
            <person name="Palsikar V.B."/>
            <person name="Mardis E.R."/>
            <person name="Wilson R.K."/>
        </authorList>
    </citation>
    <scope>NUCLEOTIDE SEQUENCE [LARGE SCALE GENOMIC DNA]</scope>
    <source>
        <strain evidence="2">MJR7757B</strain>
    </source>
</reference>
<proteinExistence type="predicted"/>
<feature type="non-terminal residue" evidence="1">
    <location>
        <position position="256"/>
    </location>
</feature>
<evidence type="ECO:0000313" key="1">
    <source>
        <dbReference type="EMBL" id="KXA27088.1"/>
    </source>
</evidence>
<evidence type="ECO:0000313" key="2">
    <source>
        <dbReference type="Proteomes" id="UP000070401"/>
    </source>
</evidence>
<accession>A0A133PEU3</accession>
<evidence type="ECO:0008006" key="3">
    <source>
        <dbReference type="Google" id="ProtNLM"/>
    </source>
</evidence>
<dbReference type="RefSeq" id="WP_151201007.1">
    <property type="nucleotide sequence ID" value="NZ_KQ956605.1"/>
</dbReference>
<dbReference type="Proteomes" id="UP000070401">
    <property type="component" value="Unassembled WGS sequence"/>
</dbReference>
<keyword evidence="2" id="KW-1185">Reference proteome</keyword>
<sequence>DTITNNGNVLGVNDITIKNKNLKNDGSLVNNGRIQATNILELNIKDIENNNIIFSKDSNINSQSLKNKNEIVAAGKAVINSDSLENDNTNGVIFSKDELNITSNKIDLTRNIGAGKLLKLTTNKLERPDSYITGSDLDITINGDYTNNKELIGKNLKLTANNLENNSIMASAGKTELKGNNSFKNNANSLLYGRELVKLEGRNFTNKGEVSSFGDLNMNFTGDITNLKTIEAAGNGEITANNYINKGYLTGNHSYK</sequence>
<dbReference type="EMBL" id="LRPY01000004">
    <property type="protein sequence ID" value="KXA27088.1"/>
    <property type="molecule type" value="Genomic_DNA"/>
</dbReference>
<name>A0A133PEU3_FUSNU</name>
<organism evidence="1 2">
    <name type="scientific">Fusobacterium nucleatum</name>
    <dbReference type="NCBI Taxonomy" id="851"/>
    <lineage>
        <taxon>Bacteria</taxon>
        <taxon>Fusobacteriati</taxon>
        <taxon>Fusobacteriota</taxon>
        <taxon>Fusobacteriia</taxon>
        <taxon>Fusobacteriales</taxon>
        <taxon>Fusobacteriaceae</taxon>
        <taxon>Fusobacterium</taxon>
    </lineage>
</organism>
<gene>
    <name evidence="1" type="ORF">HMPREF3221_00048</name>
</gene>
<feature type="non-terminal residue" evidence="1">
    <location>
        <position position="1"/>
    </location>
</feature>
<dbReference type="PATRIC" id="fig|851.8.peg.49"/>
<dbReference type="AlphaFoldDB" id="A0A133PEU3"/>